<proteinExistence type="predicted"/>
<dbReference type="PROSITE" id="PS51257">
    <property type="entry name" value="PROKAR_LIPOPROTEIN"/>
    <property type="match status" value="1"/>
</dbReference>
<name>A0ABU1BJE7_PSEHA</name>
<comment type="caution">
    <text evidence="1">The sequence shown here is derived from an EMBL/GenBank/DDBJ whole genome shotgun (WGS) entry which is preliminary data.</text>
</comment>
<dbReference type="RefSeq" id="WP_309039675.1">
    <property type="nucleotide sequence ID" value="NZ_JAVIFY010000019.1"/>
</dbReference>
<accession>A0ABU1BJE7</accession>
<evidence type="ECO:0008006" key="3">
    <source>
        <dbReference type="Google" id="ProtNLM"/>
    </source>
</evidence>
<organism evidence="1 2">
    <name type="scientific">Pseudoalteromonas haloplanktis</name>
    <name type="common">Alteromonas haloplanktis</name>
    <dbReference type="NCBI Taxonomy" id="228"/>
    <lineage>
        <taxon>Bacteria</taxon>
        <taxon>Pseudomonadati</taxon>
        <taxon>Pseudomonadota</taxon>
        <taxon>Gammaproteobacteria</taxon>
        <taxon>Alteromonadales</taxon>
        <taxon>Pseudoalteromonadaceae</taxon>
        <taxon>Pseudoalteromonas</taxon>
    </lineage>
</organism>
<dbReference type="Proteomes" id="UP001226574">
    <property type="component" value="Unassembled WGS sequence"/>
</dbReference>
<keyword evidence="2" id="KW-1185">Reference proteome</keyword>
<sequence length="624" mass="68347">MLKKLISVSLLVSLVGCGGTSDDKQTSSTSVTVEETTSSVSFYIAPWQAQSGTLTLVNDNTGNIENIDVANINSVTLPAGALNFHRVEFVSDGATLPCPSFAGCGRTFRDNPYDENSNRRIDYQEQMDMTLSYRADFLAAPGENKLYLSPVSSLISDDNLDITLQSVSATPFYHLTHSQLNDNLEAELLTNALTFGVILKRAADIELSLTTSSSAVVEQQAQLESLQLYRTYADRYVSENLLNVKGNQLLQSVVGEVKQKLASIGEAQNIKQRTLTEQQLHSKELLEDVRNILGVARLQEQKYSDELSQKLTEFVDIADNESQQTLIVLANVLYDVIYNFSPLNDTEAGIYTLQGLTINYQESPYSWVISGQYDNHEVQLDLNIPQWRISGLLGNQVSGVMNAKVIGTDTQLSVDVSDLVLSFDGTDDPFANDQSETTGQLTIATNVTLENEISTLNGDISLAANRFVTPFEELVTVLSGFDFKGQLVSENQITPFSLQAIEATPFIDEASTNIVFAVQLELPLNGANDLQFAYVGSLARLTEITNANIALRLKNRALEINLRSVGNNINAVIKGAQGRWLDVKQKGRNYSGGLYFGDTQIADVTAVRGVPGILFSDGTFESLF</sequence>
<reference evidence="1 2" key="1">
    <citation type="submission" date="2023-08" db="EMBL/GenBank/DDBJ databases">
        <title>Pseudoalteromonas haloplanktis LL1 genome.</title>
        <authorList>
            <person name="Wu S."/>
        </authorList>
    </citation>
    <scope>NUCLEOTIDE SEQUENCE [LARGE SCALE GENOMIC DNA]</scope>
    <source>
        <strain evidence="1 2">LL1</strain>
    </source>
</reference>
<evidence type="ECO:0000313" key="2">
    <source>
        <dbReference type="Proteomes" id="UP001226574"/>
    </source>
</evidence>
<evidence type="ECO:0000313" key="1">
    <source>
        <dbReference type="EMBL" id="MDQ9093717.1"/>
    </source>
</evidence>
<protein>
    <recommendedName>
        <fullName evidence="3">Lipoprotein</fullName>
    </recommendedName>
</protein>
<gene>
    <name evidence="1" type="ORF">RC083_19275</name>
</gene>
<dbReference type="EMBL" id="JAVIFY010000019">
    <property type="protein sequence ID" value="MDQ9093717.1"/>
    <property type="molecule type" value="Genomic_DNA"/>
</dbReference>